<keyword evidence="4" id="KW-1185">Reference proteome</keyword>
<feature type="transmembrane region" description="Helical" evidence="2">
    <location>
        <begin position="387"/>
        <end position="404"/>
    </location>
</feature>
<keyword evidence="1" id="KW-0620">Polyamine biosynthesis</keyword>
<dbReference type="Gene3D" id="3.40.50.150">
    <property type="entry name" value="Vaccinia Virus protein VP39"/>
    <property type="match status" value="1"/>
</dbReference>
<keyword evidence="2" id="KW-0812">Transmembrane</keyword>
<comment type="caution">
    <text evidence="3">The sequence shown here is derived from an EMBL/GenBank/DDBJ whole genome shotgun (WGS) entry which is preliminary data.</text>
</comment>
<dbReference type="SUPFAM" id="SSF53335">
    <property type="entry name" value="S-adenosyl-L-methionine-dependent methyltransferases"/>
    <property type="match status" value="1"/>
</dbReference>
<keyword evidence="2" id="KW-0472">Membrane</keyword>
<protein>
    <recommendedName>
        <fullName evidence="5">Spermidine synthase</fullName>
    </recommendedName>
</protein>
<dbReference type="CDD" id="cd02440">
    <property type="entry name" value="AdoMet_MTases"/>
    <property type="match status" value="1"/>
</dbReference>
<dbReference type="AlphaFoldDB" id="A0A3N0GGN2"/>
<feature type="transmembrane region" description="Helical" evidence="2">
    <location>
        <begin position="60"/>
        <end position="83"/>
    </location>
</feature>
<dbReference type="Proteomes" id="UP000279994">
    <property type="component" value="Unassembled WGS sequence"/>
</dbReference>
<proteinExistence type="predicted"/>
<feature type="transmembrane region" description="Helical" evidence="2">
    <location>
        <begin position="358"/>
        <end position="381"/>
    </location>
</feature>
<dbReference type="GO" id="GO:0006596">
    <property type="term" value="P:polyamine biosynthetic process"/>
    <property type="evidence" value="ECO:0007669"/>
    <property type="project" value="UniProtKB-KW"/>
</dbReference>
<feature type="transmembrane region" description="Helical" evidence="2">
    <location>
        <begin position="95"/>
        <end position="114"/>
    </location>
</feature>
<name>A0A3N0GGN2_9ACTN</name>
<dbReference type="PANTHER" id="PTHR43317">
    <property type="entry name" value="THERMOSPERMINE SYNTHASE ACAULIS5"/>
    <property type="match status" value="1"/>
</dbReference>
<evidence type="ECO:0000256" key="2">
    <source>
        <dbReference type="SAM" id="Phobius"/>
    </source>
</evidence>
<dbReference type="Gene3D" id="1.20.1250.20">
    <property type="entry name" value="MFS general substrate transporter like domains"/>
    <property type="match status" value="1"/>
</dbReference>
<dbReference type="NCBIfam" id="NF037959">
    <property type="entry name" value="MFS_SpdSyn"/>
    <property type="match status" value="1"/>
</dbReference>
<dbReference type="RefSeq" id="WP_123224854.1">
    <property type="nucleotide sequence ID" value="NZ_RJSF01000047.1"/>
</dbReference>
<reference evidence="3 4" key="1">
    <citation type="submission" date="2018-11" db="EMBL/GenBank/DDBJ databases">
        <authorList>
            <person name="Li F."/>
        </authorList>
    </citation>
    <scope>NUCLEOTIDE SEQUENCE [LARGE SCALE GENOMIC DNA]</scope>
    <source>
        <strain evidence="3 4">Gsoil 818</strain>
    </source>
</reference>
<gene>
    <name evidence="3" type="ORF">EFL26_20865</name>
</gene>
<keyword evidence="2" id="KW-1133">Transmembrane helix</keyword>
<feature type="transmembrane region" description="Helical" evidence="2">
    <location>
        <begin position="301"/>
        <end position="318"/>
    </location>
</feature>
<feature type="transmembrane region" description="Helical" evidence="2">
    <location>
        <begin position="243"/>
        <end position="264"/>
    </location>
</feature>
<evidence type="ECO:0008006" key="5">
    <source>
        <dbReference type="Google" id="ProtNLM"/>
    </source>
</evidence>
<sequence length="737" mass="78472">MDGLMTAAAPAAQRAGSAPRRALLATRALFTLTAFFGAALLFVVQPMVARLLLPSYGGSATVWSTSSLFFQVLLLTSYFYVHVSRTRLRPRVQPLVHAALVAVPLTVLPVVLPAGAAPGDGSPVLWLLRTLTLMVGLPFLVVGTAGPVLQAWFAETADVRSHDPYFLFAASNLGSFGGLLAYPFLIEPHVSLHTQRLAWSWGFVAFAALTVGCAVVATRGASRTPERRDEAAGPKGRVPARTLLRWTLLAFLPASLSLAITSHLSTDVGAIPLLWVVPLAVYLATFVTAFSRTTRQVPRRATYVAATVAVVGAAAAPIGGMPIWLMAGIDLVLLATVGYAAHARLAADRPPPEHLTTFYLVIAAGGALGGFLNGFVAPLVFDRVLEFPLTLVLVSLLFVGIGANRGTVRSLLILLGGLLLVLAAAAVVNRGEEWRGTSAYVALAVLAAAVGWGLTRAPILLALCLVAPFVATWWGTTDTIDRTRSFYGAYRVEQTADQHKLVHGNTVHGAQFRDERRRDTPTTYYASPGSVGDVFELFGDRLDRVGTIGLGAGTIAAYGRPGQRMTFFEIDPDIVHTARDPRLFTFLTDSKAAVDVVVGDGRLEVAKLPSGSLDLLVLDAFSSDSIPVHLLTREAFAMYADRLADGGILAVHISSRFFDLVPVLAAAAEDLGWTATIGLSQGSTPGATSSRWVVLSADRSVASQLAARPRWEPLDLTRRVQWTDDYSSVLSVLGQPG</sequence>
<feature type="transmembrane region" description="Helical" evidence="2">
    <location>
        <begin position="126"/>
        <end position="153"/>
    </location>
</feature>
<accession>A0A3N0GGN2</accession>
<evidence type="ECO:0000256" key="1">
    <source>
        <dbReference type="ARBA" id="ARBA00023115"/>
    </source>
</evidence>
<organism evidence="3 4">
    <name type="scientific">Nocardioides pocheonensis</name>
    <dbReference type="NCBI Taxonomy" id="661485"/>
    <lineage>
        <taxon>Bacteria</taxon>
        <taxon>Bacillati</taxon>
        <taxon>Actinomycetota</taxon>
        <taxon>Actinomycetes</taxon>
        <taxon>Propionibacteriales</taxon>
        <taxon>Nocardioidaceae</taxon>
        <taxon>Nocardioides</taxon>
    </lineage>
</organism>
<feature type="transmembrane region" description="Helical" evidence="2">
    <location>
        <begin position="165"/>
        <end position="186"/>
    </location>
</feature>
<dbReference type="InterPro" id="IPR036259">
    <property type="entry name" value="MFS_trans_sf"/>
</dbReference>
<dbReference type="EMBL" id="RJSF01000047">
    <property type="protein sequence ID" value="RNM11624.1"/>
    <property type="molecule type" value="Genomic_DNA"/>
</dbReference>
<feature type="transmembrane region" description="Helical" evidence="2">
    <location>
        <begin position="198"/>
        <end position="222"/>
    </location>
</feature>
<dbReference type="InterPro" id="IPR029063">
    <property type="entry name" value="SAM-dependent_MTases_sf"/>
</dbReference>
<feature type="transmembrane region" description="Helical" evidence="2">
    <location>
        <begin position="434"/>
        <end position="452"/>
    </location>
</feature>
<evidence type="ECO:0000313" key="3">
    <source>
        <dbReference type="EMBL" id="RNM11624.1"/>
    </source>
</evidence>
<feature type="transmembrane region" description="Helical" evidence="2">
    <location>
        <begin position="270"/>
        <end position="289"/>
    </location>
</feature>
<feature type="transmembrane region" description="Helical" evidence="2">
    <location>
        <begin position="411"/>
        <end position="428"/>
    </location>
</feature>
<dbReference type="PANTHER" id="PTHR43317:SF1">
    <property type="entry name" value="THERMOSPERMINE SYNTHASE ACAULIS5"/>
    <property type="match status" value="1"/>
</dbReference>
<dbReference type="OrthoDB" id="9761985at2"/>
<feature type="transmembrane region" description="Helical" evidence="2">
    <location>
        <begin position="28"/>
        <end position="48"/>
    </location>
</feature>
<evidence type="ECO:0000313" key="4">
    <source>
        <dbReference type="Proteomes" id="UP000279994"/>
    </source>
</evidence>